<evidence type="ECO:0000259" key="3">
    <source>
        <dbReference type="Pfam" id="PF16344"/>
    </source>
</evidence>
<dbReference type="InterPro" id="IPR032508">
    <property type="entry name" value="FecR_C"/>
</dbReference>
<gene>
    <name evidence="4" type="ORF">GCM10010967_23090</name>
</gene>
<keyword evidence="1" id="KW-0472">Membrane</keyword>
<comment type="caution">
    <text evidence="4">The sequence shown here is derived from an EMBL/GenBank/DDBJ whole genome shotgun (WGS) entry which is preliminary data.</text>
</comment>
<dbReference type="Pfam" id="PF04773">
    <property type="entry name" value="FecR"/>
    <property type="match status" value="1"/>
</dbReference>
<protein>
    <submittedName>
        <fullName evidence="4">Anti-sigma factor</fullName>
    </submittedName>
</protein>
<dbReference type="Pfam" id="PF16344">
    <property type="entry name" value="FecR_C"/>
    <property type="match status" value="1"/>
</dbReference>
<dbReference type="PANTHER" id="PTHR30273:SF2">
    <property type="entry name" value="PROTEIN FECR"/>
    <property type="match status" value="1"/>
</dbReference>
<dbReference type="Gene3D" id="3.55.50.30">
    <property type="match status" value="1"/>
</dbReference>
<feature type="domain" description="FecR protein" evidence="2">
    <location>
        <begin position="118"/>
        <end position="210"/>
    </location>
</feature>
<evidence type="ECO:0000313" key="5">
    <source>
        <dbReference type="Proteomes" id="UP000632339"/>
    </source>
</evidence>
<keyword evidence="1" id="KW-0812">Transmembrane</keyword>
<evidence type="ECO:0000313" key="4">
    <source>
        <dbReference type="EMBL" id="GGM89642.1"/>
    </source>
</evidence>
<evidence type="ECO:0000256" key="1">
    <source>
        <dbReference type="SAM" id="Phobius"/>
    </source>
</evidence>
<accession>A0ABQ2HTS9</accession>
<dbReference type="PIRSF" id="PIRSF018266">
    <property type="entry name" value="FecR"/>
    <property type="match status" value="1"/>
</dbReference>
<dbReference type="Gene3D" id="2.60.120.1440">
    <property type="match status" value="1"/>
</dbReference>
<name>A0ABQ2HTS9_9BACT</name>
<sequence>MQFNNNNMHQQQARALLEKYRLGRCTAEEKALIERWYAETARRRSKDPIHTDLQAAGQHSWRKILATLQPEEAFEARIRPLRAFYVAAAVAAAICLGFFWLYNELLTPGNRAGQMVIVHTRPGEIKTYTLPDSSHVTLNGGTSLRYPHDFEIRKVTISDGEAYFDVRHDASRPFIVEAGRTLTQVLGTVFSVRAYQRLGDIRVVVSSGKVGVRNSDGYPSVETAFLLPDEELVVDNQNGSYRKDHVNARSLAGWIKGALDFNNDELKTIALLLEKKFNVPVRVDGRQLEMQRLTARFRADETLDDILGTLSFAGNFKYRHDAGQVFISMK</sequence>
<proteinExistence type="predicted"/>
<feature type="domain" description="Protein FecR C-terminal" evidence="3">
    <location>
        <begin position="259"/>
        <end position="327"/>
    </location>
</feature>
<feature type="transmembrane region" description="Helical" evidence="1">
    <location>
        <begin position="83"/>
        <end position="102"/>
    </location>
</feature>
<dbReference type="InterPro" id="IPR012373">
    <property type="entry name" value="Ferrdict_sens_TM"/>
</dbReference>
<dbReference type="InterPro" id="IPR006860">
    <property type="entry name" value="FecR"/>
</dbReference>
<keyword evidence="5" id="KW-1185">Reference proteome</keyword>
<dbReference type="Proteomes" id="UP000632339">
    <property type="component" value="Unassembled WGS sequence"/>
</dbReference>
<dbReference type="EMBL" id="BMLI01000001">
    <property type="protein sequence ID" value="GGM89642.1"/>
    <property type="molecule type" value="Genomic_DNA"/>
</dbReference>
<keyword evidence="1" id="KW-1133">Transmembrane helix</keyword>
<organism evidence="4 5">
    <name type="scientific">Dyadobacter beijingensis</name>
    <dbReference type="NCBI Taxonomy" id="365489"/>
    <lineage>
        <taxon>Bacteria</taxon>
        <taxon>Pseudomonadati</taxon>
        <taxon>Bacteroidota</taxon>
        <taxon>Cytophagia</taxon>
        <taxon>Cytophagales</taxon>
        <taxon>Spirosomataceae</taxon>
        <taxon>Dyadobacter</taxon>
    </lineage>
</organism>
<evidence type="ECO:0000259" key="2">
    <source>
        <dbReference type="Pfam" id="PF04773"/>
    </source>
</evidence>
<dbReference type="PANTHER" id="PTHR30273">
    <property type="entry name" value="PERIPLASMIC SIGNAL SENSOR AND SIGMA FACTOR ACTIVATOR FECR-RELATED"/>
    <property type="match status" value="1"/>
</dbReference>
<reference evidence="5" key="1">
    <citation type="journal article" date="2019" name="Int. J. Syst. Evol. Microbiol.">
        <title>The Global Catalogue of Microorganisms (GCM) 10K type strain sequencing project: providing services to taxonomists for standard genome sequencing and annotation.</title>
        <authorList>
            <consortium name="The Broad Institute Genomics Platform"/>
            <consortium name="The Broad Institute Genome Sequencing Center for Infectious Disease"/>
            <person name="Wu L."/>
            <person name="Ma J."/>
        </authorList>
    </citation>
    <scope>NUCLEOTIDE SEQUENCE [LARGE SCALE GENOMIC DNA]</scope>
    <source>
        <strain evidence="5">CGMCC 1.6375</strain>
    </source>
</reference>